<reference evidence="1 2" key="2">
    <citation type="submission" date="2021-10" db="EMBL/GenBank/DDBJ databases">
        <authorList>
            <person name="Piombo E."/>
        </authorList>
    </citation>
    <scope>NUCLEOTIDE SEQUENCE [LARGE SCALE GENOMIC DNA]</scope>
</reference>
<proteinExistence type="predicted"/>
<protein>
    <submittedName>
        <fullName evidence="1">Uncharacterized protein</fullName>
    </submittedName>
</protein>
<accession>A0A9N9W9U9</accession>
<sequence>MVTTSGYPLPRRVSAELGPHHRRGQCRGVYIGYLEIMMNQQVYKVVEYNQWKDLKRLREIVLQVEGISRLHQRDAIVPIKKSIGWFYLAMRCHIRGRTDAVTKFHQTIKMYFVGGFPSATCR</sequence>
<dbReference type="EMBL" id="CABFOC020000014">
    <property type="protein sequence ID" value="CAH0046144.1"/>
    <property type="molecule type" value="Genomic_DNA"/>
</dbReference>
<gene>
    <name evidence="1" type="ORF">CSOL1703_00011872</name>
</gene>
<name>A0A9N9W9U9_9HYPO</name>
<evidence type="ECO:0000313" key="2">
    <source>
        <dbReference type="Proteomes" id="UP000775872"/>
    </source>
</evidence>
<dbReference type="Proteomes" id="UP000775872">
    <property type="component" value="Unassembled WGS sequence"/>
</dbReference>
<dbReference type="AlphaFoldDB" id="A0A9N9W9U9"/>
<organism evidence="1 2">
    <name type="scientific">Clonostachys solani</name>
    <dbReference type="NCBI Taxonomy" id="160281"/>
    <lineage>
        <taxon>Eukaryota</taxon>
        <taxon>Fungi</taxon>
        <taxon>Dikarya</taxon>
        <taxon>Ascomycota</taxon>
        <taxon>Pezizomycotina</taxon>
        <taxon>Sordariomycetes</taxon>
        <taxon>Hypocreomycetidae</taxon>
        <taxon>Hypocreales</taxon>
        <taxon>Bionectriaceae</taxon>
        <taxon>Clonostachys</taxon>
    </lineage>
</organism>
<dbReference type="OrthoDB" id="10621560at2759"/>
<keyword evidence="2" id="KW-1185">Reference proteome</keyword>
<comment type="caution">
    <text evidence="1">The sequence shown here is derived from an EMBL/GenBank/DDBJ whole genome shotgun (WGS) entry which is preliminary data.</text>
</comment>
<reference evidence="2" key="1">
    <citation type="submission" date="2019-06" db="EMBL/GenBank/DDBJ databases">
        <authorList>
            <person name="Broberg M."/>
        </authorList>
    </citation>
    <scope>NUCLEOTIDE SEQUENCE [LARGE SCALE GENOMIC DNA]</scope>
</reference>
<evidence type="ECO:0000313" key="1">
    <source>
        <dbReference type="EMBL" id="CAH0046144.1"/>
    </source>
</evidence>